<feature type="domain" description="Secretion system C-terminal sorting" evidence="3">
    <location>
        <begin position="933"/>
        <end position="1014"/>
    </location>
</feature>
<name>A0AAE3RD76_9BACT</name>
<dbReference type="Pfam" id="PF16841">
    <property type="entry name" value="CBM60"/>
    <property type="match status" value="2"/>
</dbReference>
<gene>
    <name evidence="4" type="ORF">QNI22_37745</name>
</gene>
<dbReference type="GO" id="GO:0005509">
    <property type="term" value="F:calcium ion binding"/>
    <property type="evidence" value="ECO:0007669"/>
    <property type="project" value="InterPro"/>
</dbReference>
<evidence type="ECO:0000313" key="4">
    <source>
        <dbReference type="EMBL" id="MDJ1506455.1"/>
    </source>
</evidence>
<sequence>MSVLLPHWLIAQSAPTQSFACKGLISKGLMFNTPISSSSQTGMLLPSHRLLQTKKGASQKGANLKTSAAAQQLDLLEYKRESLLSITTSSYDVGNPDLMFDQDTLTLMRTANVNPAIIQLEFSNVQTIDQIRVFLGQPGYAFLDKESWLVEAANTLADLEGKTGSYSLIVPLRSDVGGTYDGVTFAAPIKARLFRFTITQTLGDGYVHIPELELWGQTDPTLAKQFEYIRFHNLVVLYKNTNHGTLPASIEEDVQIPLYTASEFIFRNSYFSFFPTWTVYVVEDYAPLFAGDDGWIPPNVIDQDLRSRGLPVNEYDCVYIISNGSNNGAWGPAGVLGKAGYFQTGWWGSEYGKFVTVHEFNHIIDAMFASLGYADFPHNHPDAARAQGEFVGHGGDNWDVDGDIFRYWGRERWLNLNNGNQWGKMLVTLDQDLDGLPDKESTLPLDEERLNSSATSTDSDQDGLSDLQEAMAGKFTDSDPLRADTDEDGINDAIDSFPLYPVSTDVPFKKIDYTSNLTQWPLNGRYYYEHPEHKDRTELRLAFDEAFLYVGIKTGLAITGELHLFLDCNNDGLFYGEDNLHIIFDNNTIKQVILRDATNNFAETSLPAEVYHGITLTGTDWKSYQLAIPRQSEYGLDLTDRESIGMWIRVLDYGNVVGADMFEPNDLFVVTLNSGDQLVVNAKGTRVANQNAHFKLFVNQTFVGETSVTTTYKPYSFHIPFPRSDIQSVYIRFDNDASLKKQDRNLYIQSIEIGGKRIIASRENVRYVSESGKELPYNGIMKVNGDLIFDLAEKLIVSARGSKAKGEYAHFKVLLNNVYIGETFTSSQYKPYSFLLPGPISEQDEIRIRFDNDLYYAGGQDRNLYVEHIQFENGKMGLTAQNTTYIRDNNLQVEYDGTMPFNGDLIMHPQLIDQSSAWEATLAASSPAMQLSLYPNPSHGYFTLNIKATPEQIISGQRAYVDVFDFTGRRVYTTSCSLSGEGTVLPVALESIQSGMYLLAVKVNQHILKQKILIQH</sequence>
<accession>A0AAE3RD76</accession>
<organism evidence="4 5">
    <name type="scientific">Xanthocytophaga agilis</name>
    <dbReference type="NCBI Taxonomy" id="3048010"/>
    <lineage>
        <taxon>Bacteria</taxon>
        <taxon>Pseudomonadati</taxon>
        <taxon>Bacteroidota</taxon>
        <taxon>Cytophagia</taxon>
        <taxon>Cytophagales</taxon>
        <taxon>Rhodocytophagaceae</taxon>
        <taxon>Xanthocytophaga</taxon>
    </lineage>
</organism>
<feature type="domain" description="Carbohydrate binding module xylan-binding" evidence="2">
    <location>
        <begin position="678"/>
        <end position="765"/>
    </location>
</feature>
<keyword evidence="5" id="KW-1185">Reference proteome</keyword>
<dbReference type="Pfam" id="PF18962">
    <property type="entry name" value="Por_Secre_tail"/>
    <property type="match status" value="1"/>
</dbReference>
<dbReference type="RefSeq" id="WP_314519403.1">
    <property type="nucleotide sequence ID" value="NZ_JASJOU010000022.1"/>
</dbReference>
<evidence type="ECO:0000259" key="2">
    <source>
        <dbReference type="Pfam" id="PF16841"/>
    </source>
</evidence>
<proteinExistence type="predicted"/>
<dbReference type="EMBL" id="JASJOU010000022">
    <property type="protein sequence ID" value="MDJ1506455.1"/>
    <property type="molecule type" value="Genomic_DNA"/>
</dbReference>
<dbReference type="SUPFAM" id="SSF49785">
    <property type="entry name" value="Galactose-binding domain-like"/>
    <property type="match status" value="1"/>
</dbReference>
<dbReference type="Gene3D" id="4.10.1080.10">
    <property type="entry name" value="TSP type-3 repeat"/>
    <property type="match status" value="1"/>
</dbReference>
<dbReference type="Gene3D" id="2.60.120.260">
    <property type="entry name" value="Galactose-binding domain-like"/>
    <property type="match status" value="1"/>
</dbReference>
<dbReference type="InterPro" id="IPR028974">
    <property type="entry name" value="TSP_type-3_rpt"/>
</dbReference>
<reference evidence="4" key="1">
    <citation type="submission" date="2023-05" db="EMBL/GenBank/DDBJ databases">
        <authorList>
            <person name="Zhang X."/>
        </authorList>
    </citation>
    <scope>NUCLEOTIDE SEQUENCE</scope>
    <source>
        <strain evidence="4">BD1B2-1</strain>
    </source>
</reference>
<feature type="region of interest" description="Disordered" evidence="1">
    <location>
        <begin position="438"/>
        <end position="464"/>
    </location>
</feature>
<feature type="domain" description="Carbohydrate binding module xylan-binding" evidence="2">
    <location>
        <begin position="795"/>
        <end position="877"/>
    </location>
</feature>
<dbReference type="Gene3D" id="2.60.60.40">
    <property type="match status" value="2"/>
</dbReference>
<evidence type="ECO:0000313" key="5">
    <source>
        <dbReference type="Proteomes" id="UP001232063"/>
    </source>
</evidence>
<protein>
    <submittedName>
        <fullName evidence="4">Carbohydrate-binding domain-containing protein</fullName>
    </submittedName>
</protein>
<dbReference type="InterPro" id="IPR008979">
    <property type="entry name" value="Galactose-bd-like_sf"/>
</dbReference>
<evidence type="ECO:0000256" key="1">
    <source>
        <dbReference type="SAM" id="MobiDB-lite"/>
    </source>
</evidence>
<dbReference type="AlphaFoldDB" id="A0AAE3RD76"/>
<dbReference type="NCBIfam" id="TIGR04183">
    <property type="entry name" value="Por_Secre_tail"/>
    <property type="match status" value="1"/>
</dbReference>
<dbReference type="Proteomes" id="UP001232063">
    <property type="component" value="Unassembled WGS sequence"/>
</dbReference>
<evidence type="ECO:0000259" key="3">
    <source>
        <dbReference type="Pfam" id="PF18962"/>
    </source>
</evidence>
<dbReference type="InterPro" id="IPR026444">
    <property type="entry name" value="Secre_tail"/>
</dbReference>
<comment type="caution">
    <text evidence="4">The sequence shown here is derived from an EMBL/GenBank/DDBJ whole genome shotgun (WGS) entry which is preliminary data.</text>
</comment>
<dbReference type="InterPro" id="IPR031768">
    <property type="entry name" value="CBM60_xylan-bd"/>
</dbReference>
<feature type="compositionally biased region" description="Basic and acidic residues" evidence="1">
    <location>
        <begin position="438"/>
        <end position="450"/>
    </location>
</feature>